<keyword evidence="3 5" id="KW-1133">Transmembrane helix</keyword>
<comment type="subcellular location">
    <subcellularLocation>
        <location evidence="1">Membrane</location>
        <topology evidence="1">Multi-pass membrane protein</topology>
    </subcellularLocation>
</comment>
<dbReference type="AlphaFoldDB" id="A0A2I7N8T1"/>
<evidence type="ECO:0000259" key="6">
    <source>
        <dbReference type="Pfam" id="PF13515"/>
    </source>
</evidence>
<sequence length="305" mass="35300">MELFMLKQIISQPLSYRAIRALHICIVFGFIIFVQEFLGFPQAGWAGFSLMMIYAGFDNGTTLFRAYHRFWGMILGLFSGYILWFIGHLDYRLLILIIPVTVFFAYFLVGRAYSVPTIFTVNTAVIGTGYFAAHSEFSITAFLVDYTVCTIFAFVICVVFEFFIFRKYGLMKRFIADTQKDVVNHLLGLINLLNQEKIDRSRWFNACINFNRSLNEVNNLVSNSAFEHSSEAAVGDEFNRFVLLTNKIFVALKALYSAYYTKRYHKHDYNQLFLQVQQDLVELQQLINSQQNLTIQSGTIYDAQK</sequence>
<feature type="transmembrane region" description="Helical" evidence="5">
    <location>
        <begin position="70"/>
        <end position="87"/>
    </location>
</feature>
<dbReference type="EMBL" id="CP024847">
    <property type="protein sequence ID" value="AUR52864.1"/>
    <property type="molecule type" value="Genomic_DNA"/>
</dbReference>
<dbReference type="KEGG" id="nba:CUN60_11350"/>
<accession>A0A2I7N8T1</accession>
<keyword evidence="8" id="KW-1185">Reference proteome</keyword>
<dbReference type="Proteomes" id="UP000236655">
    <property type="component" value="Chromosome"/>
</dbReference>
<dbReference type="GO" id="GO:0016020">
    <property type="term" value="C:membrane"/>
    <property type="evidence" value="ECO:0007669"/>
    <property type="project" value="UniProtKB-SubCell"/>
</dbReference>
<keyword evidence="4 5" id="KW-0472">Membrane</keyword>
<evidence type="ECO:0000313" key="7">
    <source>
        <dbReference type="EMBL" id="AUR52864.1"/>
    </source>
</evidence>
<evidence type="ECO:0000313" key="8">
    <source>
        <dbReference type="Proteomes" id="UP000236655"/>
    </source>
</evidence>
<feature type="transmembrane region" description="Helical" evidence="5">
    <location>
        <begin position="93"/>
        <end position="109"/>
    </location>
</feature>
<reference evidence="8" key="1">
    <citation type="submission" date="2017-11" db="EMBL/GenBank/DDBJ databases">
        <authorList>
            <person name="Chan K.G."/>
            <person name="Lee L.S."/>
        </authorList>
    </citation>
    <scope>NUCLEOTIDE SEQUENCE [LARGE SCALE GENOMIC DNA]</scope>
    <source>
        <strain evidence="8">DSM 100970</strain>
    </source>
</reference>
<name>A0A2I7N8T1_9NEIS</name>
<keyword evidence="2 5" id="KW-0812">Transmembrane</keyword>
<feature type="domain" description="Integral membrane bound transporter" evidence="6">
    <location>
        <begin position="31"/>
        <end position="159"/>
    </location>
</feature>
<protein>
    <submittedName>
        <fullName evidence="7">FUSC family protein</fullName>
    </submittedName>
</protein>
<evidence type="ECO:0000256" key="5">
    <source>
        <dbReference type="SAM" id="Phobius"/>
    </source>
</evidence>
<dbReference type="InterPro" id="IPR049453">
    <property type="entry name" value="Memb_transporter_dom"/>
</dbReference>
<evidence type="ECO:0000256" key="2">
    <source>
        <dbReference type="ARBA" id="ARBA00022692"/>
    </source>
</evidence>
<evidence type="ECO:0000256" key="4">
    <source>
        <dbReference type="ARBA" id="ARBA00023136"/>
    </source>
</evidence>
<gene>
    <name evidence="7" type="ORF">CUN60_11350</name>
</gene>
<feature type="transmembrane region" description="Helical" evidence="5">
    <location>
        <begin position="21"/>
        <end position="38"/>
    </location>
</feature>
<evidence type="ECO:0000256" key="1">
    <source>
        <dbReference type="ARBA" id="ARBA00004141"/>
    </source>
</evidence>
<proteinExistence type="predicted"/>
<evidence type="ECO:0000256" key="3">
    <source>
        <dbReference type="ARBA" id="ARBA00022989"/>
    </source>
</evidence>
<dbReference type="Pfam" id="PF13515">
    <property type="entry name" value="FUSC_2"/>
    <property type="match status" value="1"/>
</dbReference>
<organism evidence="7 8">
    <name type="scientific">Aquella oligotrophica</name>
    <dbReference type="NCBI Taxonomy" id="2067065"/>
    <lineage>
        <taxon>Bacteria</taxon>
        <taxon>Pseudomonadati</taxon>
        <taxon>Pseudomonadota</taxon>
        <taxon>Betaproteobacteria</taxon>
        <taxon>Neisseriales</taxon>
        <taxon>Neisseriaceae</taxon>
        <taxon>Aquella</taxon>
    </lineage>
</organism>
<feature type="transmembrane region" description="Helical" evidence="5">
    <location>
        <begin position="139"/>
        <end position="165"/>
    </location>
</feature>